<organism evidence="2 3">
    <name type="scientific">Ammonicoccus fulvus</name>
    <dbReference type="NCBI Taxonomy" id="3138240"/>
    <lineage>
        <taxon>Bacteria</taxon>
        <taxon>Bacillati</taxon>
        <taxon>Actinomycetota</taxon>
        <taxon>Actinomycetes</taxon>
        <taxon>Propionibacteriales</taxon>
        <taxon>Propionibacteriaceae</taxon>
        <taxon>Ammonicoccus</taxon>
    </lineage>
</organism>
<sequence length="205" mass="22272">MEMNILIERLQALMAKGGRQILGIAGPPGSAKSTIARGLAESMGRAAVVVPMDGFHLANDELVRLGRRDRKGAPDTFDIAGYRALLDRLREGGPEVVYAPRFDRETETAVAGAIPVGPDVRLVITEGNYLLLDTPGWADIRSRLDEAWFLDLGAEARQARLVARRVRHGDTADAAAEWVRTVDEPNARLIAPSADRADVVIRLDA</sequence>
<dbReference type="RefSeq" id="WP_425309326.1">
    <property type="nucleotide sequence ID" value="NZ_CP154795.1"/>
</dbReference>
<reference evidence="2 3" key="1">
    <citation type="submission" date="2024-04" db="EMBL/GenBank/DDBJ databases">
        <title>Isolation of an actinomycete strain from pig manure.</title>
        <authorList>
            <person name="Gong T."/>
            <person name="Yu Z."/>
            <person name="An M."/>
            <person name="Wei C."/>
            <person name="Yang W."/>
            <person name="Liu L."/>
        </authorList>
    </citation>
    <scope>NUCLEOTIDE SEQUENCE [LARGE SCALE GENOMIC DNA]</scope>
    <source>
        <strain evidence="2 3">ZF39</strain>
    </source>
</reference>
<dbReference type="InterPro" id="IPR006083">
    <property type="entry name" value="PRK/URK"/>
</dbReference>
<keyword evidence="2" id="KW-0808">Transferase</keyword>
<protein>
    <submittedName>
        <fullName evidence="2">Nucleoside/nucleotide kinase family protein</fullName>
    </submittedName>
</protein>
<evidence type="ECO:0000259" key="1">
    <source>
        <dbReference type="Pfam" id="PF00485"/>
    </source>
</evidence>
<dbReference type="GO" id="GO:0016301">
    <property type="term" value="F:kinase activity"/>
    <property type="evidence" value="ECO:0007669"/>
    <property type="project" value="UniProtKB-KW"/>
</dbReference>
<feature type="domain" description="Phosphoribulokinase/uridine kinase" evidence="1">
    <location>
        <begin position="21"/>
        <end position="202"/>
    </location>
</feature>
<accession>A0ABZ3FP99</accession>
<dbReference type="EMBL" id="CP154795">
    <property type="protein sequence ID" value="XAN07868.1"/>
    <property type="molecule type" value="Genomic_DNA"/>
</dbReference>
<dbReference type="NCBIfam" id="NF006743">
    <property type="entry name" value="PRK09270.1-2"/>
    <property type="match status" value="1"/>
</dbReference>
<dbReference type="SUPFAM" id="SSF52540">
    <property type="entry name" value="P-loop containing nucleoside triphosphate hydrolases"/>
    <property type="match status" value="1"/>
</dbReference>
<proteinExistence type="predicted"/>
<name>A0ABZ3FP99_9ACTN</name>
<dbReference type="Proteomes" id="UP001442841">
    <property type="component" value="Chromosome"/>
</dbReference>
<evidence type="ECO:0000313" key="2">
    <source>
        <dbReference type="EMBL" id="XAN07868.1"/>
    </source>
</evidence>
<dbReference type="Gene3D" id="3.40.50.300">
    <property type="entry name" value="P-loop containing nucleotide triphosphate hydrolases"/>
    <property type="match status" value="1"/>
</dbReference>
<keyword evidence="2" id="KW-0418">Kinase</keyword>
<keyword evidence="3" id="KW-1185">Reference proteome</keyword>
<gene>
    <name evidence="2" type="ORF">AADG42_11310</name>
</gene>
<dbReference type="InterPro" id="IPR027417">
    <property type="entry name" value="P-loop_NTPase"/>
</dbReference>
<dbReference type="Pfam" id="PF00485">
    <property type="entry name" value="PRK"/>
    <property type="match status" value="1"/>
</dbReference>
<dbReference type="PANTHER" id="PTHR10285">
    <property type="entry name" value="URIDINE KINASE"/>
    <property type="match status" value="1"/>
</dbReference>
<evidence type="ECO:0000313" key="3">
    <source>
        <dbReference type="Proteomes" id="UP001442841"/>
    </source>
</evidence>